<dbReference type="Pfam" id="PF01992">
    <property type="entry name" value="vATP-synt_AC39"/>
    <property type="match status" value="2"/>
</dbReference>
<keyword evidence="2" id="KW-0406">Ion transport</keyword>
<keyword evidence="1" id="KW-0813">Transport</keyword>
<name>A0A8D1DXF6_PIG</name>
<accession>A0A8D1DXF6</accession>
<dbReference type="GO" id="GO:0046961">
    <property type="term" value="F:proton-transporting ATPase activity, rotational mechanism"/>
    <property type="evidence" value="ECO:0007669"/>
    <property type="project" value="InterPro"/>
</dbReference>
<evidence type="ECO:0000313" key="4">
    <source>
        <dbReference type="Proteomes" id="UP000694722"/>
    </source>
</evidence>
<evidence type="ECO:0000256" key="1">
    <source>
        <dbReference type="ARBA" id="ARBA00022448"/>
    </source>
</evidence>
<dbReference type="GO" id="GO:0033179">
    <property type="term" value="C:proton-transporting V-type ATPase, V0 domain"/>
    <property type="evidence" value="ECO:0007669"/>
    <property type="project" value="InterPro"/>
</dbReference>
<organism evidence="3 4">
    <name type="scientific">Sus scrofa</name>
    <name type="common">Pig</name>
    <dbReference type="NCBI Taxonomy" id="9823"/>
    <lineage>
        <taxon>Eukaryota</taxon>
        <taxon>Metazoa</taxon>
        <taxon>Chordata</taxon>
        <taxon>Craniata</taxon>
        <taxon>Vertebrata</taxon>
        <taxon>Euteleostomi</taxon>
        <taxon>Mammalia</taxon>
        <taxon>Eutheria</taxon>
        <taxon>Laurasiatheria</taxon>
        <taxon>Artiodactyla</taxon>
        <taxon>Suina</taxon>
        <taxon>Suidae</taxon>
        <taxon>Sus</taxon>
    </lineage>
</organism>
<sequence length="320" mass="37256">MFEGAELYFNVDHGYLEGLVRGCKAGLLTQQDYINLVQCETLEDLKIHLQTTDYGNFLANQPNPLTVSIIDTEMRKKLCREFEYFRNHSLEPLSTFLTYMTPHGYYSGSLPLSHNGNMEETLSTVYNHVLIILYDCMSENTLDELNIEILRNKLYKSYIETFYKFCKNHGDVTAEIMCPILEFEADRRAFIITLNSFGTELSKEDRKTLYPTCGKLYPEGLRLLAQAEDFEQMKRVADHYGVYKPLFEAVGDGSGGKTLEDVFYEREVQMNVLAFNRQFHYGVFYAYTKLKEQEIRNVVWIAECISQRHRTKINSYIPIL</sequence>
<protein>
    <recommendedName>
        <fullName evidence="5">V-type proton ATPase subunit</fullName>
    </recommendedName>
</protein>
<proteinExistence type="predicted"/>
<dbReference type="Proteomes" id="UP000694722">
    <property type="component" value="Unplaced"/>
</dbReference>
<dbReference type="Ensembl" id="ENSSSCT00040032911.1">
    <property type="protein sequence ID" value="ENSSSCP00040013597.1"/>
    <property type="gene ID" value="ENSSSCG00040024638.1"/>
</dbReference>
<dbReference type="SUPFAM" id="SSF103486">
    <property type="entry name" value="V-type ATP synthase subunit C"/>
    <property type="match status" value="1"/>
</dbReference>
<dbReference type="InterPro" id="IPR036079">
    <property type="entry name" value="ATPase_csu/dsu_sf"/>
</dbReference>
<dbReference type="InterPro" id="IPR044911">
    <property type="entry name" value="V-type_ATPase_csu/dsu_dom_3"/>
</dbReference>
<reference evidence="3" key="1">
    <citation type="submission" date="2025-08" db="UniProtKB">
        <authorList>
            <consortium name="Ensembl"/>
        </authorList>
    </citation>
    <scope>IDENTIFICATION</scope>
</reference>
<evidence type="ECO:0000313" key="3">
    <source>
        <dbReference type="Ensembl" id="ENSSSCP00040013597.1"/>
    </source>
</evidence>
<dbReference type="PIRSF" id="PIRSF018497">
    <property type="entry name" value="V-ATP_synth_D"/>
    <property type="match status" value="1"/>
</dbReference>
<dbReference type="InterPro" id="IPR016727">
    <property type="entry name" value="ATPase_V0-cplx_dsu"/>
</dbReference>
<dbReference type="AlphaFoldDB" id="A0A8D1DXF6"/>
<evidence type="ECO:0000256" key="2">
    <source>
        <dbReference type="ARBA" id="ARBA00023065"/>
    </source>
</evidence>
<dbReference type="Gene3D" id="1.10.132.50">
    <property type="entry name" value="ATP synthase (C/AC39) subunit, domain 3"/>
    <property type="match status" value="1"/>
</dbReference>
<dbReference type="InterPro" id="IPR002843">
    <property type="entry name" value="ATPase_V0-cplx_csu/dsu"/>
</dbReference>
<dbReference type="PANTHER" id="PTHR11028">
    <property type="entry name" value="VACUOLAR ATP SYNTHASE SUBUNIT AC39"/>
    <property type="match status" value="1"/>
</dbReference>
<evidence type="ECO:0008006" key="5">
    <source>
        <dbReference type="Google" id="ProtNLM"/>
    </source>
</evidence>